<keyword evidence="2" id="KW-1185">Reference proteome</keyword>
<evidence type="ECO:0000313" key="1">
    <source>
        <dbReference type="EMBL" id="KDR23488.1"/>
    </source>
</evidence>
<evidence type="ECO:0008006" key="3">
    <source>
        <dbReference type="Google" id="ProtNLM"/>
    </source>
</evidence>
<dbReference type="InterPro" id="IPR035897">
    <property type="entry name" value="Toll_tir_struct_dom_sf"/>
</dbReference>
<sequence length="282" mass="33063">MTSETGKCAIMNYERHKDTSLLQRLFSCFKSQRRKECMYHTRNKLMEWHFKRMSIRQGRECDNTTEPIPLATWPGQQLYSTVEAVIAQESINIDHAHLSTIQRKIETKLQESCPFEVKDQYDFCMISSESDLCEAEKLTENLSNQFELIGHLVWNSVYLGADQFTVFEDVIERSTVLIFYITRNFIEDRFCCHIARNKLASPVEVCGTIRNVPLLIDIDLTLPESLRLIQKLTLQYIGAQFPKIFTDKVRFEKIERQVQCEMLTDSKRLSIMRDAVKRISIR</sequence>
<accession>A0A067RKD9</accession>
<organism evidence="1 2">
    <name type="scientific">Zootermopsis nevadensis</name>
    <name type="common">Dampwood termite</name>
    <dbReference type="NCBI Taxonomy" id="136037"/>
    <lineage>
        <taxon>Eukaryota</taxon>
        <taxon>Metazoa</taxon>
        <taxon>Ecdysozoa</taxon>
        <taxon>Arthropoda</taxon>
        <taxon>Hexapoda</taxon>
        <taxon>Insecta</taxon>
        <taxon>Pterygota</taxon>
        <taxon>Neoptera</taxon>
        <taxon>Polyneoptera</taxon>
        <taxon>Dictyoptera</taxon>
        <taxon>Blattodea</taxon>
        <taxon>Blattoidea</taxon>
        <taxon>Termitoidae</taxon>
        <taxon>Termopsidae</taxon>
        <taxon>Zootermopsis</taxon>
    </lineage>
</organism>
<protein>
    <recommendedName>
        <fullName evidence="3">TIR domain-containing protein</fullName>
    </recommendedName>
</protein>
<proteinExistence type="predicted"/>
<dbReference type="SUPFAM" id="SSF52200">
    <property type="entry name" value="Toll/Interleukin receptor TIR domain"/>
    <property type="match status" value="1"/>
</dbReference>
<dbReference type="EMBL" id="KK852460">
    <property type="protein sequence ID" value="KDR23488.1"/>
    <property type="molecule type" value="Genomic_DNA"/>
</dbReference>
<gene>
    <name evidence="1" type="ORF">L798_08691</name>
</gene>
<dbReference type="AlphaFoldDB" id="A0A067RKD9"/>
<name>A0A067RKD9_ZOONE</name>
<dbReference type="Proteomes" id="UP000027135">
    <property type="component" value="Unassembled WGS sequence"/>
</dbReference>
<dbReference type="Gene3D" id="3.40.50.10140">
    <property type="entry name" value="Toll/interleukin-1 receptor homology (TIR) domain"/>
    <property type="match status" value="1"/>
</dbReference>
<evidence type="ECO:0000313" key="2">
    <source>
        <dbReference type="Proteomes" id="UP000027135"/>
    </source>
</evidence>
<dbReference type="InParanoid" id="A0A067RKD9"/>
<reference evidence="1 2" key="1">
    <citation type="journal article" date="2014" name="Nat. Commun.">
        <title>Molecular traces of alternative social organization in a termite genome.</title>
        <authorList>
            <person name="Terrapon N."/>
            <person name="Li C."/>
            <person name="Robertson H.M."/>
            <person name="Ji L."/>
            <person name="Meng X."/>
            <person name="Booth W."/>
            <person name="Chen Z."/>
            <person name="Childers C.P."/>
            <person name="Glastad K.M."/>
            <person name="Gokhale K."/>
            <person name="Gowin J."/>
            <person name="Gronenberg W."/>
            <person name="Hermansen R.A."/>
            <person name="Hu H."/>
            <person name="Hunt B.G."/>
            <person name="Huylmans A.K."/>
            <person name="Khalil S.M."/>
            <person name="Mitchell R.D."/>
            <person name="Munoz-Torres M.C."/>
            <person name="Mustard J.A."/>
            <person name="Pan H."/>
            <person name="Reese J.T."/>
            <person name="Scharf M.E."/>
            <person name="Sun F."/>
            <person name="Vogel H."/>
            <person name="Xiao J."/>
            <person name="Yang W."/>
            <person name="Yang Z."/>
            <person name="Yang Z."/>
            <person name="Zhou J."/>
            <person name="Zhu J."/>
            <person name="Brent C.S."/>
            <person name="Elsik C.G."/>
            <person name="Goodisman M.A."/>
            <person name="Liberles D.A."/>
            <person name="Roe R.M."/>
            <person name="Vargo E.L."/>
            <person name="Vilcinskas A."/>
            <person name="Wang J."/>
            <person name="Bornberg-Bauer E."/>
            <person name="Korb J."/>
            <person name="Zhang G."/>
            <person name="Liebig J."/>
        </authorList>
    </citation>
    <scope>NUCLEOTIDE SEQUENCE [LARGE SCALE GENOMIC DNA]</scope>
    <source>
        <tissue evidence="1">Whole organism</tissue>
    </source>
</reference>